<evidence type="ECO:0000313" key="1">
    <source>
        <dbReference type="EMBL" id="MBP2703234.1"/>
    </source>
</evidence>
<keyword evidence="2" id="KW-1185">Reference proteome</keyword>
<reference evidence="1" key="1">
    <citation type="submission" date="2021-02" db="EMBL/GenBank/DDBJ databases">
        <title>Draft genome sequence of Microbispora sp. RL4-1S isolated from rice leaves in Thailand.</title>
        <authorList>
            <person name="Muangham S."/>
            <person name="Duangmal K."/>
        </authorList>
    </citation>
    <scope>NUCLEOTIDE SEQUENCE</scope>
    <source>
        <strain evidence="1">RL4-1S</strain>
    </source>
</reference>
<dbReference type="AlphaFoldDB" id="A0A940WCY9"/>
<comment type="caution">
    <text evidence="1">The sequence shown here is derived from an EMBL/GenBank/DDBJ whole genome shotgun (WGS) entry which is preliminary data.</text>
</comment>
<sequence length="137" mass="14714">MDKYQSAQIAADDGILWGTPASFPPEAESPVLVAFRDDTLQQVLAKVARLGGAVHVIVPTMDTVGGPWQIAIAQIRQGAATKDPVSLDEDDCRVTDSSHLGLLLDLMELHGRTMTIHISRQESTVQLVDIGTDLVLA</sequence>
<name>A0A940WCY9_9ACTN</name>
<gene>
    <name evidence="1" type="ORF">JOL79_05395</name>
</gene>
<organism evidence="1 2">
    <name type="scientific">Microbispora oryzae</name>
    <dbReference type="NCBI Taxonomy" id="2806554"/>
    <lineage>
        <taxon>Bacteria</taxon>
        <taxon>Bacillati</taxon>
        <taxon>Actinomycetota</taxon>
        <taxon>Actinomycetes</taxon>
        <taxon>Streptosporangiales</taxon>
        <taxon>Streptosporangiaceae</taxon>
        <taxon>Microbispora</taxon>
    </lineage>
</organism>
<protein>
    <submittedName>
        <fullName evidence="1">Uncharacterized protein</fullName>
    </submittedName>
</protein>
<dbReference type="RefSeq" id="WP_210154519.1">
    <property type="nucleotide sequence ID" value="NZ_JAFCNB010000002.1"/>
</dbReference>
<dbReference type="EMBL" id="JAFCNB010000002">
    <property type="protein sequence ID" value="MBP2703234.1"/>
    <property type="molecule type" value="Genomic_DNA"/>
</dbReference>
<evidence type="ECO:0000313" key="2">
    <source>
        <dbReference type="Proteomes" id="UP000674234"/>
    </source>
</evidence>
<dbReference type="Proteomes" id="UP000674234">
    <property type="component" value="Unassembled WGS sequence"/>
</dbReference>
<proteinExistence type="predicted"/>
<accession>A0A940WCY9</accession>